<accession>Q6TMA9</accession>
<name>Q6TMA9_COPCI</name>
<reference evidence="1" key="1">
    <citation type="journal article" date="2005" name="Genetics">
        <title>The origin of multiple B mating specificities in Coprinus cinereus.</title>
        <authorList>
            <person name="Riquelme M."/>
            <person name="Challen M.P."/>
            <person name="Casselton L.A."/>
            <person name="Brown A.J."/>
        </authorList>
    </citation>
    <scope>NUCLEOTIDE SEQUENCE</scope>
    <source>
        <strain evidence="1">ScotE1</strain>
    </source>
</reference>
<dbReference type="EMBL" id="AY393925">
    <property type="protein sequence ID" value="AAQ96365.1"/>
    <property type="molecule type" value="Genomic_DNA"/>
</dbReference>
<sequence>MRRARRRTRLALTSVFLSSDWQCSDERIASEERRTVNKPIKQRTLCPII</sequence>
<evidence type="ECO:0000313" key="1">
    <source>
        <dbReference type="EMBL" id="AAQ96365.1"/>
    </source>
</evidence>
<protein>
    <submittedName>
        <fullName evidence="1">Pheromone Phb3.3 B47</fullName>
    </submittedName>
</protein>
<proteinExistence type="predicted"/>
<dbReference type="AlphaFoldDB" id="Q6TMA9"/>
<organism evidence="1">
    <name type="scientific">Coprinopsis cinerea</name>
    <name type="common">Inky cap fungus</name>
    <name type="synonym">Hormographiella aspergillata</name>
    <dbReference type="NCBI Taxonomy" id="5346"/>
    <lineage>
        <taxon>Eukaryota</taxon>
        <taxon>Fungi</taxon>
        <taxon>Dikarya</taxon>
        <taxon>Basidiomycota</taxon>
        <taxon>Agaricomycotina</taxon>
        <taxon>Agaricomycetes</taxon>
        <taxon>Agaricomycetidae</taxon>
        <taxon>Agaricales</taxon>
        <taxon>Agaricineae</taxon>
        <taxon>Psathyrellaceae</taxon>
        <taxon>Coprinopsis</taxon>
    </lineage>
</organism>